<feature type="non-terminal residue" evidence="2">
    <location>
        <position position="1"/>
    </location>
</feature>
<reference evidence="2" key="1">
    <citation type="submission" date="2021-06" db="EMBL/GenBank/DDBJ databases">
        <authorList>
            <person name="Hodson N. C."/>
            <person name="Mongue J. A."/>
            <person name="Jaron S. K."/>
        </authorList>
    </citation>
    <scope>NUCLEOTIDE SEQUENCE</scope>
</reference>
<evidence type="ECO:0000313" key="2">
    <source>
        <dbReference type="EMBL" id="CAG7828922.1"/>
    </source>
</evidence>
<name>A0A8J2LAV7_9HEXA</name>
<dbReference type="AlphaFoldDB" id="A0A8J2LAV7"/>
<proteinExistence type="predicted"/>
<organism evidence="2 3">
    <name type="scientific">Allacma fusca</name>
    <dbReference type="NCBI Taxonomy" id="39272"/>
    <lineage>
        <taxon>Eukaryota</taxon>
        <taxon>Metazoa</taxon>
        <taxon>Ecdysozoa</taxon>
        <taxon>Arthropoda</taxon>
        <taxon>Hexapoda</taxon>
        <taxon>Collembola</taxon>
        <taxon>Symphypleona</taxon>
        <taxon>Sminthuridae</taxon>
        <taxon>Allacma</taxon>
    </lineage>
</organism>
<comment type="caution">
    <text evidence="2">The sequence shown here is derived from an EMBL/GenBank/DDBJ whole genome shotgun (WGS) entry which is preliminary data.</text>
</comment>
<dbReference type="InterPro" id="IPR049455">
    <property type="entry name" value="ASH2-like_PHD"/>
</dbReference>
<protein>
    <recommendedName>
        <fullName evidence="1">Set1/Ash2 histone methyltransferase complex subunit ASH2-like PHD zinc finger domain-containing protein</fullName>
    </recommendedName>
</protein>
<keyword evidence="3" id="KW-1185">Reference proteome</keyword>
<gene>
    <name evidence="2" type="ORF">AFUS01_LOCUS38815</name>
</gene>
<accession>A0A8J2LAV7</accession>
<dbReference type="OrthoDB" id="10266026at2759"/>
<dbReference type="EMBL" id="CAJVCH010549360">
    <property type="protein sequence ID" value="CAG7828922.1"/>
    <property type="molecule type" value="Genomic_DNA"/>
</dbReference>
<sequence length="80" mass="9273">GKEQNWIIGELLCKSCNRWYHESCIGYQLGKFIPFMTTYVFIRKNYSSTGLESVKRNQAQFSQMCVTALIFDSSECEGRT</sequence>
<dbReference type="Pfam" id="PF21257">
    <property type="entry name" value="PHD_ash2p_like"/>
    <property type="match status" value="1"/>
</dbReference>
<dbReference type="Proteomes" id="UP000708208">
    <property type="component" value="Unassembled WGS sequence"/>
</dbReference>
<evidence type="ECO:0000313" key="3">
    <source>
        <dbReference type="Proteomes" id="UP000708208"/>
    </source>
</evidence>
<evidence type="ECO:0000259" key="1">
    <source>
        <dbReference type="Pfam" id="PF21257"/>
    </source>
</evidence>
<feature type="domain" description="Set1/Ash2 histone methyltransferase complex subunit ASH2-like PHD zinc finger" evidence="1">
    <location>
        <begin position="10"/>
        <end position="56"/>
    </location>
</feature>